<evidence type="ECO:0000256" key="8">
    <source>
        <dbReference type="RuleBase" id="RU367082"/>
    </source>
</evidence>
<comment type="catalytic activity">
    <reaction evidence="7 8">
        <text>N-terminal L-glutaminyl-[protein] + H2O = N-terminal L-glutamyl-[protein] + NH4(+)</text>
        <dbReference type="Rhea" id="RHEA:50680"/>
        <dbReference type="Rhea" id="RHEA-COMP:12668"/>
        <dbReference type="Rhea" id="RHEA-COMP:12777"/>
        <dbReference type="ChEBI" id="CHEBI:15377"/>
        <dbReference type="ChEBI" id="CHEBI:28938"/>
        <dbReference type="ChEBI" id="CHEBI:64721"/>
        <dbReference type="ChEBI" id="CHEBI:64722"/>
        <dbReference type="EC" id="3.5.1.122"/>
    </reaction>
</comment>
<comment type="caution">
    <text evidence="10">The sequence shown here is derived from an EMBL/GenBank/DDBJ whole genome shotgun (WGS) entry which is preliminary data.</text>
</comment>
<evidence type="ECO:0000256" key="2">
    <source>
        <dbReference type="ARBA" id="ARBA00011245"/>
    </source>
</evidence>
<evidence type="ECO:0000313" key="11">
    <source>
        <dbReference type="Proteomes" id="UP000193944"/>
    </source>
</evidence>
<dbReference type="GO" id="GO:0005829">
    <property type="term" value="C:cytosol"/>
    <property type="evidence" value="ECO:0007669"/>
    <property type="project" value="TreeGrafter"/>
</dbReference>
<dbReference type="GO" id="GO:0005634">
    <property type="term" value="C:nucleus"/>
    <property type="evidence" value="ECO:0007669"/>
    <property type="project" value="TreeGrafter"/>
</dbReference>
<sequence length="199" mass="23555">MNTYKKEDFIYTSCYCEENVYKLCEKLNKNFSIPLSRIYAVFISNEDKEVLFWKQKSQSNNFYPVVWDYHVIAIVKEEEGQPNIIFDLDSTLPFPCEFNVYLLNAIYPRQFARIVNEHQGLFRVIPAEMYFKNFASDRSHMLDSDGNWLKPPPDYPPIETKECSMNIDQFINMTSNTESEKFGTVYSLKSFIDLFMNKN</sequence>
<name>A0A1Y1XCR3_9FUNG</name>
<dbReference type="PANTHER" id="PTHR13035:SF0">
    <property type="entry name" value="PROTEIN N-TERMINAL GLUTAMINE AMIDOHYDROLASE"/>
    <property type="match status" value="1"/>
</dbReference>
<evidence type="ECO:0000256" key="4">
    <source>
        <dbReference type="ARBA" id="ARBA00021247"/>
    </source>
</evidence>
<keyword evidence="11" id="KW-1185">Reference proteome</keyword>
<dbReference type="InterPro" id="IPR037132">
    <property type="entry name" value="N_Gln_amidohydro_ab_roll_sf"/>
</dbReference>
<dbReference type="PANTHER" id="PTHR13035">
    <property type="entry name" value="PROTEIN N-TERMINAL GLUTAMINE AMIDOHYDROLASE"/>
    <property type="match status" value="1"/>
</dbReference>
<evidence type="ECO:0000256" key="7">
    <source>
        <dbReference type="ARBA" id="ARBA00048768"/>
    </source>
</evidence>
<dbReference type="STRING" id="1754192.A0A1Y1XCR3"/>
<evidence type="ECO:0000256" key="6">
    <source>
        <dbReference type="ARBA" id="ARBA00029677"/>
    </source>
</evidence>
<reference evidence="10 11" key="2">
    <citation type="submission" date="2016-08" db="EMBL/GenBank/DDBJ databases">
        <title>Pervasive Adenine N6-methylation of Active Genes in Fungi.</title>
        <authorList>
            <consortium name="DOE Joint Genome Institute"/>
            <person name="Mondo S.J."/>
            <person name="Dannebaum R.O."/>
            <person name="Kuo R.C."/>
            <person name="Labutti K."/>
            <person name="Haridas S."/>
            <person name="Kuo A."/>
            <person name="Salamov A."/>
            <person name="Ahrendt S.R."/>
            <person name="Lipzen A."/>
            <person name="Sullivan W."/>
            <person name="Andreopoulos W.B."/>
            <person name="Clum A."/>
            <person name="Lindquist E."/>
            <person name="Daum C."/>
            <person name="Ramamoorthy G.K."/>
            <person name="Gryganskyi A."/>
            <person name="Culley D."/>
            <person name="Magnuson J.K."/>
            <person name="James T.Y."/>
            <person name="O'Malley M.A."/>
            <person name="Stajich J.E."/>
            <person name="Spatafora J.W."/>
            <person name="Visel A."/>
            <person name="Grigoriev I.V."/>
        </authorList>
    </citation>
    <scope>NUCLEOTIDE SEQUENCE [LARGE SCALE GENOMIC DNA]</scope>
    <source>
        <strain evidence="10 11">S4</strain>
    </source>
</reference>
<comment type="subunit">
    <text evidence="2 8">Monomer.</text>
</comment>
<dbReference type="Gene3D" id="3.10.620.10">
    <property type="entry name" value="Protein N-terminal glutamine amidohydrolase, alpha beta roll"/>
    <property type="match status" value="1"/>
</dbReference>
<dbReference type="GO" id="GO:0070773">
    <property type="term" value="F:protein-N-terminal glutamine amidohydrolase activity"/>
    <property type="evidence" value="ECO:0007669"/>
    <property type="project" value="UniProtKB-UniRule"/>
</dbReference>
<comment type="function">
    <text evidence="8">Mediates the side-chain deamidation of N-terminal glutamine residues to glutamate, an important step in N-end rule pathway of protein degradation. Conversion of the resulting N-terminal glutamine to glutamate renders the protein susceptible to arginylation, polyubiquitination and degradation as specified by the N-end rule. Does not act on substrates with internal or C-terminal glutamine and does not act on non-glutamine residues in any position.</text>
</comment>
<organism evidence="10 11">
    <name type="scientific">Anaeromyces robustus</name>
    <dbReference type="NCBI Taxonomy" id="1754192"/>
    <lineage>
        <taxon>Eukaryota</taxon>
        <taxon>Fungi</taxon>
        <taxon>Fungi incertae sedis</taxon>
        <taxon>Chytridiomycota</taxon>
        <taxon>Chytridiomycota incertae sedis</taxon>
        <taxon>Neocallimastigomycetes</taxon>
        <taxon>Neocallimastigales</taxon>
        <taxon>Neocallimastigaceae</taxon>
        <taxon>Anaeromyces</taxon>
    </lineage>
</organism>
<dbReference type="InterPro" id="IPR039733">
    <property type="entry name" value="NTAQ1"/>
</dbReference>
<proteinExistence type="inferred from homology"/>
<gene>
    <name evidence="10" type="ORF">BCR32DRAFT_326488</name>
</gene>
<dbReference type="InterPro" id="IPR023128">
    <property type="entry name" value="Prot_N_Gln_amidohydro_ab_roll"/>
</dbReference>
<evidence type="ECO:0000313" key="10">
    <source>
        <dbReference type="EMBL" id="ORX83164.1"/>
    </source>
</evidence>
<evidence type="ECO:0000259" key="9">
    <source>
        <dbReference type="Pfam" id="PF09764"/>
    </source>
</evidence>
<reference evidence="10 11" key="1">
    <citation type="submission" date="2016-08" db="EMBL/GenBank/DDBJ databases">
        <title>A Parts List for Fungal Cellulosomes Revealed by Comparative Genomics.</title>
        <authorList>
            <consortium name="DOE Joint Genome Institute"/>
            <person name="Haitjema C.H."/>
            <person name="Gilmore S.P."/>
            <person name="Henske J.K."/>
            <person name="Solomon K.V."/>
            <person name="De Groot R."/>
            <person name="Kuo A."/>
            <person name="Mondo S.J."/>
            <person name="Salamov A.A."/>
            <person name="Labutti K."/>
            <person name="Zhao Z."/>
            <person name="Chiniquy J."/>
            <person name="Barry K."/>
            <person name="Brewer H.M."/>
            <person name="Purvine S.O."/>
            <person name="Wright A.T."/>
            <person name="Boxma B."/>
            <person name="Van Alen T."/>
            <person name="Hackstein J.H."/>
            <person name="Baker S.E."/>
            <person name="Grigoriev I.V."/>
            <person name="O'Malley M.A."/>
        </authorList>
    </citation>
    <scope>NUCLEOTIDE SEQUENCE [LARGE SCALE GENOMIC DNA]</scope>
    <source>
        <strain evidence="10 11">S4</strain>
    </source>
</reference>
<dbReference type="OrthoDB" id="191192at2759"/>
<dbReference type="EMBL" id="MCFG01000078">
    <property type="protein sequence ID" value="ORX83164.1"/>
    <property type="molecule type" value="Genomic_DNA"/>
</dbReference>
<dbReference type="AlphaFoldDB" id="A0A1Y1XCR3"/>
<dbReference type="Pfam" id="PF09764">
    <property type="entry name" value="Nt_Gln_amidase"/>
    <property type="match status" value="1"/>
</dbReference>
<keyword evidence="5 8" id="KW-0378">Hydrolase</keyword>
<protein>
    <recommendedName>
        <fullName evidence="4 8">Protein N-terminal glutamine amidohydrolase</fullName>
        <ecNumber evidence="3 8">3.5.1.122</ecNumber>
    </recommendedName>
    <alternativeName>
        <fullName evidence="6 8">Protein NH2-terminal glutamine deamidase</fullName>
    </alternativeName>
</protein>
<evidence type="ECO:0000256" key="3">
    <source>
        <dbReference type="ARBA" id="ARBA00012718"/>
    </source>
</evidence>
<comment type="similarity">
    <text evidence="1 8">Belongs to the NTAQ1 family.</text>
</comment>
<evidence type="ECO:0000256" key="5">
    <source>
        <dbReference type="ARBA" id="ARBA00022801"/>
    </source>
</evidence>
<accession>A0A1Y1XCR3</accession>
<evidence type="ECO:0000256" key="1">
    <source>
        <dbReference type="ARBA" id="ARBA00008985"/>
    </source>
</evidence>
<dbReference type="EC" id="3.5.1.122" evidence="3 8"/>
<feature type="domain" description="Protein N-terminal glutamine amidohydrolase alpha beta roll" evidence="9">
    <location>
        <begin position="11"/>
        <end position="194"/>
    </location>
</feature>
<dbReference type="GO" id="GO:0008418">
    <property type="term" value="F:protein-N-terminal asparagine amidohydrolase activity"/>
    <property type="evidence" value="ECO:0007669"/>
    <property type="project" value="UniProtKB-UniRule"/>
</dbReference>
<dbReference type="Proteomes" id="UP000193944">
    <property type="component" value="Unassembled WGS sequence"/>
</dbReference>